<name>C5BKR9_TERTT</name>
<dbReference type="EMBL" id="CP001614">
    <property type="protein sequence ID" value="ACR11963.1"/>
    <property type="molecule type" value="Genomic_DNA"/>
</dbReference>
<feature type="region of interest" description="Disordered" evidence="1">
    <location>
        <begin position="975"/>
        <end position="1174"/>
    </location>
</feature>
<dbReference type="InterPro" id="IPR038081">
    <property type="entry name" value="CalX-like_sf"/>
</dbReference>
<feature type="region of interest" description="Disordered" evidence="1">
    <location>
        <begin position="599"/>
        <end position="633"/>
    </location>
</feature>
<dbReference type="KEGG" id="ttu:TERTU_0058"/>
<dbReference type="OrthoDB" id="5713099at2"/>
<feature type="region of interest" description="Disordered" evidence="1">
    <location>
        <begin position="141"/>
        <end position="176"/>
    </location>
</feature>
<dbReference type="Proteomes" id="UP000009080">
    <property type="component" value="Chromosome"/>
</dbReference>
<dbReference type="SUPFAM" id="SSF141072">
    <property type="entry name" value="CalX-like"/>
    <property type="match status" value="1"/>
</dbReference>
<dbReference type="PANTHER" id="PTHR10199:SF119">
    <property type="entry name" value="RE20510P"/>
    <property type="match status" value="1"/>
</dbReference>
<evidence type="ECO:0000256" key="2">
    <source>
        <dbReference type="SAM" id="SignalP"/>
    </source>
</evidence>
<keyword evidence="2" id="KW-0732">Signal</keyword>
<dbReference type="STRING" id="377629.TERTU_0058"/>
<keyword evidence="4" id="KW-1185">Reference proteome</keyword>
<accession>C5BKR9</accession>
<organism evidence="3 4">
    <name type="scientific">Teredinibacter turnerae (strain ATCC 39867 / T7901)</name>
    <dbReference type="NCBI Taxonomy" id="377629"/>
    <lineage>
        <taxon>Bacteria</taxon>
        <taxon>Pseudomonadati</taxon>
        <taxon>Pseudomonadota</taxon>
        <taxon>Gammaproteobacteria</taxon>
        <taxon>Cellvibrionales</taxon>
        <taxon>Cellvibrionaceae</taxon>
        <taxon>Teredinibacter</taxon>
    </lineage>
</organism>
<proteinExistence type="predicted"/>
<dbReference type="eggNOG" id="COG3210">
    <property type="taxonomic scope" value="Bacteria"/>
</dbReference>
<gene>
    <name evidence="3" type="ordered locus">TERTU_0058</name>
</gene>
<feature type="compositionally biased region" description="Acidic residues" evidence="1">
    <location>
        <begin position="1067"/>
        <end position="1078"/>
    </location>
</feature>
<feature type="compositionally biased region" description="Acidic residues" evidence="1">
    <location>
        <begin position="620"/>
        <end position="633"/>
    </location>
</feature>
<feature type="compositionally biased region" description="Pro residues" evidence="1">
    <location>
        <begin position="1487"/>
        <end position="1507"/>
    </location>
</feature>
<dbReference type="Gene3D" id="4.10.1080.10">
    <property type="entry name" value="TSP type-3 repeat"/>
    <property type="match status" value="3"/>
</dbReference>
<protein>
    <submittedName>
        <fullName evidence="3">AAA ATPase containing von Willebrand factor type A</fullName>
    </submittedName>
</protein>
<dbReference type="GO" id="GO:0005509">
    <property type="term" value="F:calcium ion binding"/>
    <property type="evidence" value="ECO:0007669"/>
    <property type="project" value="InterPro"/>
</dbReference>
<dbReference type="PANTHER" id="PTHR10199">
    <property type="entry name" value="THROMBOSPONDIN"/>
    <property type="match status" value="1"/>
</dbReference>
<feature type="compositionally biased region" description="Acidic residues" evidence="1">
    <location>
        <begin position="1042"/>
        <end position="1056"/>
    </location>
</feature>
<sequence>MLRSLLIAPLALCSLLLHAEPGRDYDLDDAGLAEINAFQGPNPIPTPLDDAGINNDADVDGVPDEDDDFPQQFAAARDNDKDGAPDSWNLTCDQGCRDASGLIWDAFPHTAAAFLDEDGDGLPDAWTPDCDVHCQEGSGLSLDPFLDDRDNDGLKDGDDPDDDNNGSEDADADSDGLIDIATVEELDAVRHNLKGSGQITTLGAANDTSGCPLGVVDGIEQPLCHGYELTANIELDTNGNGVFDEADGFWNDGTGWLPIGDTLAPFRADFQGNGFSINNLVIDRDAYPQQGLFGAIQNATITGLALQGDHAKVHGKLQVGMLAGVASYSVVQEVYVAGEVRAQSISKSYAGGLIGYAEQVHISAVMAAVSINAASGVCGGLIGKAVSSEIANTLATGAVRGLNPRGSLVGVLSGDESHVSDNLALHTMMKLSLIGRVDEGLLSANHWLSILPEQSDAGYGDTLEVLACPQIAGDANCADGLVYPHWGEARNGDDEPLWDFGSSEQLPGLALHGRVYRDSDGDGVEDASDQFPLNGAAVADSDGDGAPDRWLLECRTDCAASSGLIIDGFPNNPAAYEDTDLDGQPDSWAPKCDSTCQASSGLVLDPSPDDRDNDGVNDLLDSDDDGDGLADADADSDGLIDVVNWEELSAIRYSLAGLGQRLSAEAVLDQSGCPVVLVDGFAVRQCRGYELMGELDFDTNGNGEIDTADEGWNDGAGWLPVGDMDNPFTGEFSGNGHRILNLFVFRPFALSGGLFAYLKNAQIRDLGLEGELTLIHAGQRAGMVAGVARNTAVTRSYGVGEVQSNGIGLEGIAGGLVGQALDSVLLDVFSAAQVQAHGDYAGGLVGYSSGSAFLNTFATGAVVTGNYAGGLVGSLYKSSIAYSYAVTQEVSLPLAGQLVAESSLLYNYWVAPGETNEGASWGLPLATLQCPTSASDETCSNISLYQNWSSDWDFGNPHQLPGLTIGKSVFRDSDGDGILDHDDNDRDADGIDNTDDVFPDDPTETQDTDNDGVGDNSDAFPEDAGEGADSDGDGIGDNSDVFPDDPTESLDSDGDGTGDNSDAFPADPEETTDTDQDGVGDNSDRFPNDPTETSDADSDGVGDNADAFPNDPTEIHDTDLDGVGDNADAFPTDPEEYADYDGDGIGDNQDTDDDNDGVNDEQDPALGPDNGKPVIVGAPDNIVRFSQGRMIEMVLDAVDVVATDLVDVAPTVSATLNGENIVADGETPFAVPCGENTVEWRATDTAGNISAAYTQIIAVYPSMGFTDTEILSGENNQITLTVALECTSPMYPIDVKLTAEPQSTLSESDYEGPNLPTTLIFDEGELVRELKFTVLGDGQDEDDEALVLRLENASVVLDGEAKSIAVVAEKVSATVTVTDANLPPQITLLITQGSEPTKTVESAGGEVTVTANVNDPNGDDTHRFDWELLSLGMEIDSTKASFKFDPDELQDGAYSISVTVTDSGEPALSNKADAEIEITSQVTPTDEPSPAPTNEPTPTFEPTPTDSPTPKLGQTPLAQEKSGGGVFGWVWIAMLLGTCWYRRVWMLHRSTGSTESSRW</sequence>
<dbReference type="Gene3D" id="2.60.40.2030">
    <property type="match status" value="1"/>
</dbReference>
<dbReference type="InterPro" id="IPR028974">
    <property type="entry name" value="TSP_type-3_rpt"/>
</dbReference>
<feature type="compositionally biased region" description="Acidic residues" evidence="1">
    <location>
        <begin position="990"/>
        <end position="1012"/>
    </location>
</feature>
<dbReference type="Gene3D" id="2.160.20.110">
    <property type="match status" value="2"/>
</dbReference>
<dbReference type="HOGENOM" id="CLU_239439_0_0_6"/>
<feature type="compositionally biased region" description="Acidic residues" evidence="1">
    <location>
        <begin position="1133"/>
        <end position="1163"/>
    </location>
</feature>
<feature type="compositionally biased region" description="Acidic residues" evidence="1">
    <location>
        <begin position="1020"/>
        <end position="1034"/>
    </location>
</feature>
<feature type="compositionally biased region" description="Basic and acidic residues" evidence="1">
    <location>
        <begin position="975"/>
        <end position="989"/>
    </location>
</feature>
<evidence type="ECO:0000313" key="3">
    <source>
        <dbReference type="EMBL" id="ACR11963.1"/>
    </source>
</evidence>
<feature type="compositionally biased region" description="Acidic residues" evidence="1">
    <location>
        <begin position="158"/>
        <end position="176"/>
    </location>
</feature>
<evidence type="ECO:0000313" key="4">
    <source>
        <dbReference type="Proteomes" id="UP000009080"/>
    </source>
</evidence>
<feature type="region of interest" description="Disordered" evidence="1">
    <location>
        <begin position="1480"/>
        <end position="1519"/>
    </location>
</feature>
<feature type="signal peptide" evidence="2">
    <location>
        <begin position="1"/>
        <end position="19"/>
    </location>
</feature>
<dbReference type="eggNOG" id="COG5183">
    <property type="taxonomic scope" value="Bacteria"/>
</dbReference>
<dbReference type="SUPFAM" id="SSF103647">
    <property type="entry name" value="TSP type-3 repeat"/>
    <property type="match status" value="1"/>
</dbReference>
<feature type="compositionally biased region" description="Basic and acidic residues" evidence="1">
    <location>
        <begin position="146"/>
        <end position="157"/>
    </location>
</feature>
<dbReference type="eggNOG" id="COG2304">
    <property type="taxonomic scope" value="Bacteria"/>
</dbReference>
<dbReference type="RefSeq" id="WP_015818075.1">
    <property type="nucleotide sequence ID" value="NC_012997.1"/>
</dbReference>
<evidence type="ECO:0000256" key="1">
    <source>
        <dbReference type="SAM" id="MobiDB-lite"/>
    </source>
</evidence>
<feature type="chain" id="PRO_5002948822" evidence="2">
    <location>
        <begin position="20"/>
        <end position="1559"/>
    </location>
</feature>
<reference evidence="3 4" key="1">
    <citation type="journal article" date="2009" name="PLoS ONE">
        <title>The complete genome of Teredinibacter turnerae T7901: an intracellular endosymbiont of marine wood-boring bivalves (shipworms).</title>
        <authorList>
            <person name="Yang J.C."/>
            <person name="Madupu R."/>
            <person name="Durkin A.S."/>
            <person name="Ekborg N.A."/>
            <person name="Pedamallu C.S."/>
            <person name="Hostetler J.B."/>
            <person name="Radune D."/>
            <person name="Toms B.S."/>
            <person name="Henrissat B."/>
            <person name="Coutinho P.M."/>
            <person name="Schwarz S."/>
            <person name="Field L."/>
            <person name="Trindade-Silva A.E."/>
            <person name="Soares C.A.G."/>
            <person name="Elshahawi S."/>
            <person name="Hanora A."/>
            <person name="Schmidt E.W."/>
            <person name="Haygood M.G."/>
            <person name="Posfai J."/>
            <person name="Benner J."/>
            <person name="Madinger C."/>
            <person name="Nove J."/>
            <person name="Anton B."/>
            <person name="Chaudhary K."/>
            <person name="Foster J."/>
            <person name="Holman A."/>
            <person name="Kumar S."/>
            <person name="Lessard P.A."/>
            <person name="Luyten Y.A."/>
            <person name="Slatko B."/>
            <person name="Wood N."/>
            <person name="Wu B."/>
            <person name="Teplitski M."/>
            <person name="Mougous J.D."/>
            <person name="Ward N."/>
            <person name="Eisen J.A."/>
            <person name="Badger J.H."/>
            <person name="Distel D.L."/>
        </authorList>
    </citation>
    <scope>NUCLEOTIDE SEQUENCE [LARGE SCALE GENOMIC DNA]</scope>
    <source>
        <strain evidence="4">ATCC 39867 / T7901</strain>
    </source>
</reference>